<accession>A0A1X6N1L0</accession>
<dbReference type="AlphaFoldDB" id="A0A1X6N1L0"/>
<keyword evidence="3" id="KW-1185">Reference proteome</keyword>
<dbReference type="RefSeq" id="XP_024339303.1">
    <property type="nucleotide sequence ID" value="XM_024478918.1"/>
</dbReference>
<sequence length="394" mass="42843">MTLEHHLPILEEDWNGTAVNRSWRWGDPTGSTVTLPSEEDTQAGGSGKSAGNVKQQKRRSSRLRGIRDMLKSLKKSYSEGAPPLTIVPSSSISVSTSTDSSLNKGPREFRPQSLVQRRRAKTSTGPDSMASTRERDRHPNSPYVTSASFSHRSSPRRPSLASIFRIGQKSKQPSSTATEQSAEDLKMPGPSPSSSASGAGRSPGFAEEEDWDRIDSVTDLQRVLGPSEGTATVRGKKGRSPYLMQHQREPVPETPRRSPSASQSSIISAERSSSRLQSVLSSPGTRLRHLAEASTGHHSRPPSRGRERPSRSPKRPPSRSQKGDQSGSVRSAPPQTLLDHSPDMSAGVLPETRLAMTPENIKPLLENAREVHARCSECILELRSLLAIVNLAPP</sequence>
<feature type="compositionally biased region" description="Basic and acidic residues" evidence="1">
    <location>
        <begin position="246"/>
        <end position="256"/>
    </location>
</feature>
<feature type="region of interest" description="Disordered" evidence="1">
    <location>
        <begin position="20"/>
        <end position="66"/>
    </location>
</feature>
<evidence type="ECO:0000256" key="1">
    <source>
        <dbReference type="SAM" id="MobiDB-lite"/>
    </source>
</evidence>
<feature type="compositionally biased region" description="Basic residues" evidence="1">
    <location>
        <begin position="55"/>
        <end position="64"/>
    </location>
</feature>
<feature type="compositionally biased region" description="Polar residues" evidence="1">
    <location>
        <begin position="122"/>
        <end position="131"/>
    </location>
</feature>
<organism evidence="2 3">
    <name type="scientific">Postia placenta MAD-698-R-SB12</name>
    <dbReference type="NCBI Taxonomy" id="670580"/>
    <lineage>
        <taxon>Eukaryota</taxon>
        <taxon>Fungi</taxon>
        <taxon>Dikarya</taxon>
        <taxon>Basidiomycota</taxon>
        <taxon>Agaricomycotina</taxon>
        <taxon>Agaricomycetes</taxon>
        <taxon>Polyporales</taxon>
        <taxon>Adustoporiaceae</taxon>
        <taxon>Rhodonia</taxon>
    </lineage>
</organism>
<dbReference type="GeneID" id="36323868"/>
<gene>
    <name evidence="2" type="ORF">POSPLADRAFT_1045995</name>
</gene>
<dbReference type="Proteomes" id="UP000194127">
    <property type="component" value="Unassembled WGS sequence"/>
</dbReference>
<proteinExistence type="predicted"/>
<dbReference type="EMBL" id="KZ110596">
    <property type="protein sequence ID" value="OSX62509.1"/>
    <property type="molecule type" value="Genomic_DNA"/>
</dbReference>
<evidence type="ECO:0000313" key="2">
    <source>
        <dbReference type="EMBL" id="OSX62509.1"/>
    </source>
</evidence>
<feature type="region of interest" description="Disordered" evidence="1">
    <location>
        <begin position="79"/>
        <end position="346"/>
    </location>
</feature>
<feature type="compositionally biased region" description="Low complexity" evidence="1">
    <location>
        <begin position="257"/>
        <end position="282"/>
    </location>
</feature>
<feature type="compositionally biased region" description="Polar residues" evidence="1">
    <location>
        <begin position="169"/>
        <end position="180"/>
    </location>
</feature>
<protein>
    <submittedName>
        <fullName evidence="2">Uncharacterized protein</fullName>
    </submittedName>
</protein>
<feature type="compositionally biased region" description="Low complexity" evidence="1">
    <location>
        <begin position="82"/>
        <end position="102"/>
    </location>
</feature>
<feature type="compositionally biased region" description="Low complexity" evidence="1">
    <location>
        <begin position="146"/>
        <end position="162"/>
    </location>
</feature>
<dbReference type="OrthoDB" id="2554322at2759"/>
<reference evidence="2 3" key="1">
    <citation type="submission" date="2017-04" db="EMBL/GenBank/DDBJ databases">
        <title>Genome Sequence of the Model Brown-Rot Fungus Postia placenta SB12.</title>
        <authorList>
            <consortium name="DOE Joint Genome Institute"/>
            <person name="Gaskell J."/>
            <person name="Kersten P."/>
            <person name="Larrondo L.F."/>
            <person name="Canessa P."/>
            <person name="Martinez D."/>
            <person name="Hibbett D."/>
            <person name="Schmoll M."/>
            <person name="Kubicek C.P."/>
            <person name="Martinez A.T."/>
            <person name="Yadav J."/>
            <person name="Master E."/>
            <person name="Magnuson J.K."/>
            <person name="James T."/>
            <person name="Yaver D."/>
            <person name="Berka R."/>
            <person name="Labutti K."/>
            <person name="Lipzen A."/>
            <person name="Aerts A."/>
            <person name="Barry K."/>
            <person name="Henrissat B."/>
            <person name="Blanchette R."/>
            <person name="Grigoriev I."/>
            <person name="Cullen D."/>
        </authorList>
    </citation>
    <scope>NUCLEOTIDE SEQUENCE [LARGE SCALE GENOMIC DNA]</scope>
    <source>
        <strain evidence="2 3">MAD-698-R-SB12</strain>
    </source>
</reference>
<feature type="compositionally biased region" description="Low complexity" evidence="1">
    <location>
        <begin position="192"/>
        <end position="204"/>
    </location>
</feature>
<name>A0A1X6N1L0_9APHY</name>
<evidence type="ECO:0000313" key="3">
    <source>
        <dbReference type="Proteomes" id="UP000194127"/>
    </source>
</evidence>
<dbReference type="STRING" id="670580.A0A1X6N1L0"/>